<keyword evidence="1" id="KW-0732">Signal</keyword>
<protein>
    <recommendedName>
        <fullName evidence="4">Bacterial surface antigen (D15) domain-containing protein</fullName>
    </recommendedName>
</protein>
<feature type="chain" id="PRO_5022109055" description="Bacterial surface antigen (D15) domain-containing protein" evidence="1">
    <location>
        <begin position="29"/>
        <end position="761"/>
    </location>
</feature>
<dbReference type="Gene3D" id="2.40.160.50">
    <property type="entry name" value="membrane protein fhac: a member of the omp85/tpsb transporter family"/>
    <property type="match status" value="1"/>
</dbReference>
<evidence type="ECO:0000313" key="2">
    <source>
        <dbReference type="EMBL" id="RZV39682.1"/>
    </source>
</evidence>
<evidence type="ECO:0008006" key="4">
    <source>
        <dbReference type="Google" id="ProtNLM"/>
    </source>
</evidence>
<name>A0A520XEU0_9DELT</name>
<dbReference type="AlphaFoldDB" id="A0A520XEU0"/>
<comment type="caution">
    <text evidence="2">The sequence shown here is derived from an EMBL/GenBank/DDBJ whole genome shotgun (WGS) entry which is preliminary data.</text>
</comment>
<gene>
    <name evidence="2" type="ORF">EVJ48_04010</name>
</gene>
<accession>A0A520XEU0</accession>
<sequence>MKNFVKVLTLSFAIAVFCLLCVTNGAYAGIIHIYGDKFPMQTVKINAVFNPKTETISGSEIINYIRYNFKKKYEEKYRKIKKIGDKYKNFRGIYIKIYRNFYIMFYPNIFYKKPKNIKDFDFHQLYPYDFNRGYISIKSLSYSSTIHKLYKSYKVKIVFKTKIPQAIGNFGHFKQETVINAPFYPYISSGKKFNPQTDINFKVNLKIKAGYKAFFNGKIYKKNFFIGKRTNFISLIFAKKFIKSRISNVKTGLSIFFFQPYPYNFGRSNKKIDKAALLLDKYNMLKLKKINIVYVHLRRSLWLKPPLYSKTILISTRFGNIFPNFYIYQKLNIIKGLIYLNTVNYKKFINEISIGMSSYKYYLYSQELKKYTDLEFKTFLKKYINSNPNIKNIVKKFNFIQGVNTVINYPIFPLYYIYFTGFPRTHGFKNGVYYYNNDLNIINKEKIEKKILSKKKNDYYKLFLSSTGGNISPDSGRSEGYLNFTLTKKHGYRNGILFNIFKTYYGRGISIGLSHQLGNFFPVAQTYRQSIFGSINFMQISPSASGDSVIYQNSKRLTEFTVGYGYNSVDYNINPQYGSSFNFTYNIANSNIFSPFSFSQFMLQYVRNFKINADNIISVRGIGVFADGNVPEALDYYLGGINGIMGIPASEPFIGNDAVIAEADYERNIYRGLNLNLLDNLIDITAVTGNVIGGAGKLDDTVPSVIHKGVIYSFAGLGLHFKTYFFGIYPEMFSFYAAKAFGDRVGSEYGVRYYFGLNQPF</sequence>
<reference evidence="2 3" key="1">
    <citation type="submission" date="2019-01" db="EMBL/GenBank/DDBJ databases">
        <title>Insights into ecological role of a new deltaproteobacterial order Candidatus Sinidesulfobacterales (Sva0485) by metagenomics and metatranscriptomics.</title>
        <authorList>
            <person name="Tan S."/>
            <person name="Liu J."/>
            <person name="Fang Y."/>
            <person name="Hedlund B."/>
            <person name="Lian Z.-H."/>
            <person name="Huang L.-Y."/>
            <person name="Li J.-T."/>
            <person name="Huang L.-N."/>
            <person name="Li W.-J."/>
            <person name="Jiang H.-C."/>
            <person name="Dong H.-L."/>
            <person name="Shu W.-S."/>
        </authorList>
    </citation>
    <scope>NUCLEOTIDE SEQUENCE [LARGE SCALE GENOMIC DNA]</scope>
    <source>
        <strain evidence="2">AP4</strain>
    </source>
</reference>
<dbReference type="Proteomes" id="UP000322454">
    <property type="component" value="Unassembled WGS sequence"/>
</dbReference>
<evidence type="ECO:0000256" key="1">
    <source>
        <dbReference type="SAM" id="SignalP"/>
    </source>
</evidence>
<feature type="signal peptide" evidence="1">
    <location>
        <begin position="1"/>
        <end position="28"/>
    </location>
</feature>
<evidence type="ECO:0000313" key="3">
    <source>
        <dbReference type="Proteomes" id="UP000322454"/>
    </source>
</evidence>
<dbReference type="EMBL" id="SHMQ01000007">
    <property type="protein sequence ID" value="RZV39682.1"/>
    <property type="molecule type" value="Genomic_DNA"/>
</dbReference>
<proteinExistence type="predicted"/>
<organism evidence="2 3">
    <name type="scientific">Candidatus Acidulodesulfobacterium acidiphilum</name>
    <dbReference type="NCBI Taxonomy" id="2597224"/>
    <lineage>
        <taxon>Bacteria</taxon>
        <taxon>Deltaproteobacteria</taxon>
        <taxon>Candidatus Acidulodesulfobacterales</taxon>
        <taxon>Candidatus Acidulodesulfobacterium</taxon>
    </lineage>
</organism>